<dbReference type="GO" id="GO:0031119">
    <property type="term" value="P:tRNA pseudouridine synthesis"/>
    <property type="evidence" value="ECO:0007669"/>
    <property type="project" value="EnsemblFungi"/>
</dbReference>
<dbReference type="FunCoup" id="Q6FQ65">
    <property type="interactions" value="130"/>
</dbReference>
<dbReference type="VEuPathDB" id="FungiDB:CAGL0I08789g"/>
<dbReference type="InterPro" id="IPR020103">
    <property type="entry name" value="PsdUridine_synth_cat_dom_sf"/>
</dbReference>
<reference evidence="3 4" key="1">
    <citation type="journal article" date="2004" name="Nature">
        <title>Genome evolution in yeasts.</title>
        <authorList>
            <consortium name="Genolevures"/>
            <person name="Dujon B."/>
            <person name="Sherman D."/>
            <person name="Fischer G."/>
            <person name="Durrens P."/>
            <person name="Casaregola S."/>
            <person name="Lafontaine I."/>
            <person name="de Montigny J."/>
            <person name="Marck C."/>
            <person name="Neuveglise C."/>
            <person name="Talla E."/>
            <person name="Goffard N."/>
            <person name="Frangeul L."/>
            <person name="Aigle M."/>
            <person name="Anthouard V."/>
            <person name="Babour A."/>
            <person name="Barbe V."/>
            <person name="Barnay S."/>
            <person name="Blanchin S."/>
            <person name="Beckerich J.M."/>
            <person name="Beyne E."/>
            <person name="Bleykasten C."/>
            <person name="Boisrame A."/>
            <person name="Boyer J."/>
            <person name="Cattolico L."/>
            <person name="Confanioleri F."/>
            <person name="de Daruvar A."/>
            <person name="Despons L."/>
            <person name="Fabre E."/>
            <person name="Fairhead C."/>
            <person name="Ferry-Dumazet H."/>
            <person name="Groppi A."/>
            <person name="Hantraye F."/>
            <person name="Hennequin C."/>
            <person name="Jauniaux N."/>
            <person name="Joyet P."/>
            <person name="Kachouri R."/>
            <person name="Kerrest A."/>
            <person name="Koszul R."/>
            <person name="Lemaire M."/>
            <person name="Lesur I."/>
            <person name="Ma L."/>
            <person name="Muller H."/>
            <person name="Nicaud J.M."/>
            <person name="Nikolski M."/>
            <person name="Oztas S."/>
            <person name="Ozier-Kalogeropoulos O."/>
            <person name="Pellenz S."/>
            <person name="Potier S."/>
            <person name="Richard G.F."/>
            <person name="Straub M.L."/>
            <person name="Suleau A."/>
            <person name="Swennene D."/>
            <person name="Tekaia F."/>
            <person name="Wesolowski-Louvel M."/>
            <person name="Westhof E."/>
            <person name="Wirth B."/>
            <person name="Zeniou-Meyer M."/>
            <person name="Zivanovic I."/>
            <person name="Bolotin-Fukuhara M."/>
            <person name="Thierry A."/>
            <person name="Bouchier C."/>
            <person name="Caudron B."/>
            <person name="Scarpelli C."/>
            <person name="Gaillardin C."/>
            <person name="Weissenbach J."/>
            <person name="Wincker P."/>
            <person name="Souciet J.L."/>
        </authorList>
    </citation>
    <scope>NUCLEOTIDE SEQUENCE [LARGE SCALE GENOMIC DNA]</scope>
    <source>
        <strain evidence="4">ATCC 2001 / BCRC 20586 / JCM 3761 / NBRC 0622 / NRRL Y-65 / CBS 138</strain>
    </source>
</reference>
<dbReference type="KEGG" id="cgr:2888999"/>
<organism evidence="3 4">
    <name type="scientific">Candida glabrata (strain ATCC 2001 / BCRC 20586 / JCM 3761 / NBRC 0622 / NRRL Y-65 / CBS 138)</name>
    <name type="common">Yeast</name>
    <name type="synonym">Nakaseomyces glabratus</name>
    <dbReference type="NCBI Taxonomy" id="284593"/>
    <lineage>
        <taxon>Eukaryota</taxon>
        <taxon>Fungi</taxon>
        <taxon>Dikarya</taxon>
        <taxon>Ascomycota</taxon>
        <taxon>Saccharomycotina</taxon>
        <taxon>Saccharomycetes</taxon>
        <taxon>Saccharomycetales</taxon>
        <taxon>Saccharomycetaceae</taxon>
        <taxon>Nakaseomyces</taxon>
    </lineage>
</organism>
<name>Q6FQ65_CANGA</name>
<dbReference type="Proteomes" id="UP000002428">
    <property type="component" value="Chromosome I"/>
</dbReference>
<accession>Q6FQ65</accession>
<dbReference type="OMA" id="RVQGKFP"/>
<proteinExistence type="predicted"/>
<protein>
    <recommendedName>
        <fullName evidence="1">Pseudouridine synthase RsuA/RluA-like domain-containing protein</fullName>
    </recommendedName>
</protein>
<dbReference type="InterPro" id="IPR050188">
    <property type="entry name" value="RluA_PseudoU_synthase"/>
</dbReference>
<feature type="domain" description="Pseudouridine synthase RsuA/RluA-like" evidence="1">
    <location>
        <begin position="122"/>
        <end position="296"/>
    </location>
</feature>
<dbReference type="PANTHER" id="PTHR21600:SF42">
    <property type="entry name" value="TRNA PSEUDOURIDINE(31) SYNTHASE"/>
    <property type="match status" value="1"/>
</dbReference>
<dbReference type="GO" id="GO:0005739">
    <property type="term" value="C:mitochondrion"/>
    <property type="evidence" value="ECO:0007669"/>
    <property type="project" value="EnsemblFungi"/>
</dbReference>
<dbReference type="InParanoid" id="Q6FQ65"/>
<dbReference type="PANTHER" id="PTHR21600">
    <property type="entry name" value="MITOCHONDRIAL RNA PSEUDOURIDINE SYNTHASE"/>
    <property type="match status" value="1"/>
</dbReference>
<sequence length="411" mass="47397">MSNIQYYYQSGLRKIYPYYHTRTAFVKGRWHNRTVLDVLVKEFRAHSAEYYGHQIVNGKYKLIRDGQYLDNLSVLDTPIKNNDKLESTVHKHEPPVLQWCSNEANIPGKKIAGIDIVYEDENLLVINKPCGIPIHPTGLYYGNTLTEILKVNGVHALPAYRLDKVTSGLLILSKDTGTASMVQKKIRSHEMQKWYLARVEGAFPHVNEVPHIETLEIQRLDLPIEEQIIQDNSILTIEDSDVYTVEPKKQYPSGLSVPRSAKTIFYPIKYFPHKNESIVACRPITGRTHQIRIHLARLNHPIVNDTIYSQKITRYPERLNFIRSIANWSEAKLTDEELSETFQIFIQESEHFKKKALAENKNCPVCSECGALTLSDPDPEDLSIDLHAWRYSDAEKTLNFKTELPQWVVNE</sequence>
<dbReference type="EMBL" id="CR380955">
    <property type="protein sequence ID" value="CAG60566.1"/>
    <property type="molecule type" value="Genomic_DNA"/>
</dbReference>
<dbReference type="Pfam" id="PF00849">
    <property type="entry name" value="PseudoU_synth_2"/>
    <property type="match status" value="1"/>
</dbReference>
<dbReference type="GO" id="GO:0009982">
    <property type="term" value="F:pseudouridine synthase activity"/>
    <property type="evidence" value="ECO:0007669"/>
    <property type="project" value="EnsemblFungi"/>
</dbReference>
<evidence type="ECO:0000313" key="2">
    <source>
        <dbReference type="CGD" id="CAL0132142"/>
    </source>
</evidence>
<dbReference type="InterPro" id="IPR006224">
    <property type="entry name" value="PsdUridine_synth_RluA-like_CS"/>
</dbReference>
<dbReference type="GO" id="GO:0003723">
    <property type="term" value="F:RNA binding"/>
    <property type="evidence" value="ECO:0007669"/>
    <property type="project" value="InterPro"/>
</dbReference>
<dbReference type="STRING" id="284593.Q6FQ65"/>
<gene>
    <name evidence="2 3" type="ordered locus">CAGL0I08789g</name>
</gene>
<dbReference type="eggNOG" id="KOG1919">
    <property type="taxonomic scope" value="Eukaryota"/>
</dbReference>
<keyword evidence="4" id="KW-1185">Reference proteome</keyword>
<evidence type="ECO:0000313" key="3">
    <source>
        <dbReference type="EMBL" id="CAG60566.1"/>
    </source>
</evidence>
<evidence type="ECO:0000313" key="4">
    <source>
        <dbReference type="Proteomes" id="UP000002428"/>
    </source>
</evidence>
<evidence type="ECO:0000259" key="1">
    <source>
        <dbReference type="Pfam" id="PF00849"/>
    </source>
</evidence>
<dbReference type="PROSITE" id="PS01129">
    <property type="entry name" value="PSI_RLU"/>
    <property type="match status" value="1"/>
</dbReference>
<dbReference type="SUPFAM" id="SSF55120">
    <property type="entry name" value="Pseudouridine synthase"/>
    <property type="match status" value="1"/>
</dbReference>
<dbReference type="CDD" id="cd02557">
    <property type="entry name" value="PseudoU_synth_ScRIB2"/>
    <property type="match status" value="1"/>
</dbReference>
<dbReference type="AlphaFoldDB" id="Q6FQ65"/>
<dbReference type="CGD" id="CAL0132142">
    <property type="gene designation" value="CAGL0I08789g"/>
</dbReference>
<dbReference type="GO" id="GO:0000455">
    <property type="term" value="P:enzyme-directed rRNA pseudouridine synthesis"/>
    <property type="evidence" value="ECO:0007669"/>
    <property type="project" value="TreeGrafter"/>
</dbReference>
<dbReference type="Gene3D" id="3.30.2350.10">
    <property type="entry name" value="Pseudouridine synthase"/>
    <property type="match status" value="1"/>
</dbReference>
<dbReference type="InterPro" id="IPR006145">
    <property type="entry name" value="PsdUridine_synth_RsuA/RluA"/>
</dbReference>
<dbReference type="HOGENOM" id="CLU_016902_12_1_1"/>